<reference evidence="2 3" key="1">
    <citation type="journal article" date="2018" name="Evol. Lett.">
        <title>Horizontal gene cluster transfer increased hallucinogenic mushroom diversity.</title>
        <authorList>
            <person name="Reynolds H.T."/>
            <person name="Vijayakumar V."/>
            <person name="Gluck-Thaler E."/>
            <person name="Korotkin H.B."/>
            <person name="Matheny P.B."/>
            <person name="Slot J.C."/>
        </authorList>
    </citation>
    <scope>NUCLEOTIDE SEQUENCE [LARGE SCALE GENOMIC DNA]</scope>
    <source>
        <strain evidence="2 3">2631</strain>
    </source>
</reference>
<dbReference type="InParanoid" id="A0A409VLT9"/>
<evidence type="ECO:0000256" key="1">
    <source>
        <dbReference type="SAM" id="MobiDB-lite"/>
    </source>
</evidence>
<feature type="compositionally biased region" description="Polar residues" evidence="1">
    <location>
        <begin position="148"/>
        <end position="161"/>
    </location>
</feature>
<dbReference type="Proteomes" id="UP000283269">
    <property type="component" value="Unassembled WGS sequence"/>
</dbReference>
<sequence length="520" mass="57000">MNTQSQNTVQVKIPDPMLPVGGRHWDQEQEGEIHSVADSGVLLKSLRQSRERWLFNTFPKFSSKGRGNKTTLADATPLNHTIHAQGKCDLEIGPQKFEDTAFFAVHYLSSPVPYPPPAPTQNVASTSSWHSNVPYGSPYSYSSTPQPLKSTQPSALTPSTQPETTFNPVIASLSADAVPHGLVSQVNLAASTNPILSNLLQLAAARRATEDQLQTLGLLIQSLANIESALAVSNMPPPPAQPPLPPSNTNYYRIPTQTPVKDFDLILEYRETPNERWIIPRGCYPVATRSESDIKLTVCVIGKQETPSIPLNRVSLDLGTTENPDRSVTFTLKDAPFNLWDTIMRWIGGEEKMNLNKKYHDSLIPRQRLYLGLQLSSTNQVLAQLQAAAAQPFVMRTLKQGPTTQSRRPARPKGSNPQRRTGASQQKPGDLPSEAMVIKKTRISQPKTSSVTPIQCISCKQGDVPLLLGGRYCRTCVDSGKWKTESVQPVTAAQFVQSHLQSVQPITSTNPAPPATTDPQ</sequence>
<feature type="region of interest" description="Disordered" evidence="1">
    <location>
        <begin position="400"/>
        <end position="433"/>
    </location>
</feature>
<accession>A0A409VLT9</accession>
<protein>
    <submittedName>
        <fullName evidence="2">Uncharacterized protein</fullName>
    </submittedName>
</protein>
<evidence type="ECO:0000313" key="2">
    <source>
        <dbReference type="EMBL" id="PPQ67176.1"/>
    </source>
</evidence>
<name>A0A409VLT9_PSICY</name>
<dbReference type="AlphaFoldDB" id="A0A409VLT9"/>
<keyword evidence="3" id="KW-1185">Reference proteome</keyword>
<organism evidence="2 3">
    <name type="scientific">Psilocybe cyanescens</name>
    <dbReference type="NCBI Taxonomy" id="93625"/>
    <lineage>
        <taxon>Eukaryota</taxon>
        <taxon>Fungi</taxon>
        <taxon>Dikarya</taxon>
        <taxon>Basidiomycota</taxon>
        <taxon>Agaricomycotina</taxon>
        <taxon>Agaricomycetes</taxon>
        <taxon>Agaricomycetidae</taxon>
        <taxon>Agaricales</taxon>
        <taxon>Agaricineae</taxon>
        <taxon>Strophariaceae</taxon>
        <taxon>Psilocybe</taxon>
    </lineage>
</organism>
<feature type="region of interest" description="Disordered" evidence="1">
    <location>
        <begin position="140"/>
        <end position="161"/>
    </location>
</feature>
<gene>
    <name evidence="2" type="ORF">CVT25_005777</name>
</gene>
<dbReference type="EMBL" id="NHYD01003976">
    <property type="protein sequence ID" value="PPQ67176.1"/>
    <property type="molecule type" value="Genomic_DNA"/>
</dbReference>
<feature type="compositionally biased region" description="Polar residues" evidence="1">
    <location>
        <begin position="415"/>
        <end position="427"/>
    </location>
</feature>
<evidence type="ECO:0000313" key="3">
    <source>
        <dbReference type="Proteomes" id="UP000283269"/>
    </source>
</evidence>
<comment type="caution">
    <text evidence="2">The sequence shown here is derived from an EMBL/GenBank/DDBJ whole genome shotgun (WGS) entry which is preliminary data.</text>
</comment>
<dbReference type="OrthoDB" id="5338195at2759"/>
<proteinExistence type="predicted"/>